<reference evidence="1" key="1">
    <citation type="submission" date="2021-01" db="EMBL/GenBank/DDBJ databases">
        <authorList>
            <person name="Corre E."/>
            <person name="Pelletier E."/>
            <person name="Niang G."/>
            <person name="Scheremetjew M."/>
            <person name="Finn R."/>
            <person name="Kale V."/>
            <person name="Holt S."/>
            <person name="Cochrane G."/>
            <person name="Meng A."/>
            <person name="Brown T."/>
            <person name="Cohen L."/>
        </authorList>
    </citation>
    <scope>NUCLEOTIDE SEQUENCE</scope>
    <source>
        <strain evidence="1">CCMP1381</strain>
    </source>
</reference>
<dbReference type="EMBL" id="HBGS01010935">
    <property type="protein sequence ID" value="CAD9387259.1"/>
    <property type="molecule type" value="Transcribed_RNA"/>
</dbReference>
<dbReference type="Gene3D" id="2.60.120.650">
    <property type="entry name" value="Cupin"/>
    <property type="match status" value="1"/>
</dbReference>
<organism evidence="1">
    <name type="scientific">Octactis speculum</name>
    <dbReference type="NCBI Taxonomy" id="3111310"/>
    <lineage>
        <taxon>Eukaryota</taxon>
        <taxon>Sar</taxon>
        <taxon>Stramenopiles</taxon>
        <taxon>Ochrophyta</taxon>
        <taxon>Dictyochophyceae</taxon>
        <taxon>Dictyochales</taxon>
        <taxon>Dictyochaceae</taxon>
        <taxon>Octactis</taxon>
    </lineage>
</organism>
<accession>A0A7S2FCK9</accession>
<dbReference type="AlphaFoldDB" id="A0A7S2FCK9"/>
<sequence length="180" mass="18869">MVFGRKKFDLWPPHATSTVLGGARPITPYLDEAISPPVGCATSSSTNHELRMATAKHTSPFSSSPAQGRIGEEVDTGPIGDPSTVSGALSLILESDYCLFLPAGWWHATSNLVNDDPDSDCPPPANGQIGCSVNFFCASCFAGLGVIAPDIFASDWPIGFEPGTACDERGRPFNGAAKLV</sequence>
<protein>
    <recommendedName>
        <fullName evidence="2">JmjC domain-containing protein</fullName>
    </recommendedName>
</protein>
<name>A0A7S2FCK9_9STRA</name>
<dbReference type="SUPFAM" id="SSF51197">
    <property type="entry name" value="Clavaminate synthase-like"/>
    <property type="match status" value="1"/>
</dbReference>
<evidence type="ECO:0008006" key="2">
    <source>
        <dbReference type="Google" id="ProtNLM"/>
    </source>
</evidence>
<gene>
    <name evidence="1" type="ORF">DSPE1174_LOCUS5769</name>
</gene>
<proteinExistence type="predicted"/>
<evidence type="ECO:0000313" key="1">
    <source>
        <dbReference type="EMBL" id="CAD9387259.1"/>
    </source>
</evidence>